<name>A0A7W7Y5S2_9BACT</name>
<keyword evidence="3 6" id="KW-0812">Transmembrane</keyword>
<dbReference type="InterPro" id="IPR007383">
    <property type="entry name" value="DUF445"/>
</dbReference>
<dbReference type="RefSeq" id="WP_183733462.1">
    <property type="nucleotide sequence ID" value="NZ_JACHID010000013.1"/>
</dbReference>
<dbReference type="GO" id="GO:0012505">
    <property type="term" value="C:endomembrane system"/>
    <property type="evidence" value="ECO:0007669"/>
    <property type="project" value="UniProtKB-SubCell"/>
</dbReference>
<dbReference type="AlphaFoldDB" id="A0A7W7Y5S2"/>
<dbReference type="Pfam" id="PF04286">
    <property type="entry name" value="DUF445"/>
    <property type="match status" value="2"/>
</dbReference>
<evidence type="ECO:0000256" key="4">
    <source>
        <dbReference type="ARBA" id="ARBA00022989"/>
    </source>
</evidence>
<dbReference type="PANTHER" id="PTHR35791:SF1">
    <property type="entry name" value="UPF0754 MEMBRANE PROTEIN YHEB"/>
    <property type="match status" value="1"/>
</dbReference>
<evidence type="ECO:0000256" key="5">
    <source>
        <dbReference type="ARBA" id="ARBA00023136"/>
    </source>
</evidence>
<keyword evidence="8" id="KW-1185">Reference proteome</keyword>
<feature type="transmembrane region" description="Helical" evidence="6">
    <location>
        <begin position="6"/>
        <end position="28"/>
    </location>
</feature>
<proteinExistence type="inferred from homology"/>
<keyword evidence="5 6" id="KW-0472">Membrane</keyword>
<reference evidence="7 8" key="1">
    <citation type="submission" date="2020-08" db="EMBL/GenBank/DDBJ databases">
        <title>Genomic Encyclopedia of Type Strains, Phase IV (KMG-IV): sequencing the most valuable type-strain genomes for metagenomic binning, comparative biology and taxonomic classification.</title>
        <authorList>
            <person name="Goeker M."/>
        </authorList>
    </citation>
    <scope>NUCLEOTIDE SEQUENCE [LARGE SCALE GENOMIC DNA]</scope>
    <source>
        <strain evidence="7 8">DSM 22071</strain>
    </source>
</reference>
<gene>
    <name evidence="7" type="ORF">HNR37_001956</name>
</gene>
<evidence type="ECO:0000313" key="7">
    <source>
        <dbReference type="EMBL" id="MBB5022618.1"/>
    </source>
</evidence>
<keyword evidence="4 6" id="KW-1133">Transmembrane helix</keyword>
<protein>
    <submittedName>
        <fullName evidence="7">Uncharacterized membrane protein YheB (UPF0754 family)</fullName>
    </submittedName>
</protein>
<organism evidence="7 8">
    <name type="scientific">Desulfurispira natronophila</name>
    <dbReference type="NCBI Taxonomy" id="682562"/>
    <lineage>
        <taxon>Bacteria</taxon>
        <taxon>Pseudomonadati</taxon>
        <taxon>Chrysiogenota</taxon>
        <taxon>Chrysiogenia</taxon>
        <taxon>Chrysiogenales</taxon>
        <taxon>Chrysiogenaceae</taxon>
        <taxon>Desulfurispira</taxon>
    </lineage>
</organism>
<dbReference type="EMBL" id="JACHID010000013">
    <property type="protein sequence ID" value="MBB5022618.1"/>
    <property type="molecule type" value="Genomic_DNA"/>
</dbReference>
<evidence type="ECO:0000256" key="2">
    <source>
        <dbReference type="ARBA" id="ARBA00008053"/>
    </source>
</evidence>
<dbReference type="Proteomes" id="UP000528322">
    <property type="component" value="Unassembled WGS sequence"/>
</dbReference>
<comment type="similarity">
    <text evidence="2">Belongs to the UPF0754 family.</text>
</comment>
<dbReference type="PANTHER" id="PTHR35791">
    <property type="entry name" value="UPF0754 MEMBRANE PROTEIN YHEB"/>
    <property type="match status" value="1"/>
</dbReference>
<comment type="subcellular location">
    <subcellularLocation>
        <location evidence="1">Endomembrane system</location>
    </subcellularLocation>
</comment>
<comment type="caution">
    <text evidence="7">The sequence shown here is derived from an EMBL/GenBank/DDBJ whole genome shotgun (WGS) entry which is preliminary data.</text>
</comment>
<evidence type="ECO:0000313" key="8">
    <source>
        <dbReference type="Proteomes" id="UP000528322"/>
    </source>
</evidence>
<sequence>MDIKLILMPFIGMFIGWGTNMLAIRMLFRPHRPLRILGFNFQGILPKRRVEIARKIAGTVQEELLSVHEITHIFHGFDMRSRIETAVDHLIREKLRTRIVEKIPMMSSMVDSLIPKIRPVVVEDFYQQALQLKQEMIDKIHREVDIRDIVEEKLNQFDLNEFEAMIQRLARQELRHIEILGAILGFMIGLIQSLIVVYF</sequence>
<accession>A0A7W7Y5S2</accession>
<feature type="transmembrane region" description="Helical" evidence="6">
    <location>
        <begin position="177"/>
        <end position="198"/>
    </location>
</feature>
<evidence type="ECO:0000256" key="6">
    <source>
        <dbReference type="SAM" id="Phobius"/>
    </source>
</evidence>
<evidence type="ECO:0000256" key="3">
    <source>
        <dbReference type="ARBA" id="ARBA00022692"/>
    </source>
</evidence>
<evidence type="ECO:0000256" key="1">
    <source>
        <dbReference type="ARBA" id="ARBA00004308"/>
    </source>
</evidence>